<dbReference type="PANTHER" id="PTHR30419">
    <property type="entry name" value="HTH-TYPE TRANSCRIPTIONAL REGULATOR YBHD"/>
    <property type="match status" value="1"/>
</dbReference>
<dbReference type="Gene3D" id="1.10.10.10">
    <property type="entry name" value="Winged helix-like DNA-binding domain superfamily/Winged helix DNA-binding domain"/>
    <property type="match status" value="1"/>
</dbReference>
<dbReference type="GO" id="GO:0003700">
    <property type="term" value="F:DNA-binding transcription factor activity"/>
    <property type="evidence" value="ECO:0007669"/>
    <property type="project" value="InterPro"/>
</dbReference>
<sequence>MVASLENDISADGFPGASPGTSPAHPGWPAALKVRPSRIERAATRFVNSGFVRWRERCNRVCGPGQTAASDPEPRTHPSPKEKSPGLRSEKIGDSLRRSRHVPPDRSFIRRLDLTSLQLFMAAGELGSIGRAAEQESLANSAASKRISDLEDAVGTPLFYRRARGVELTPAGQTLLHHARAVQFNLERMQADLSDYAEGVRGHVRVHATISAIVQFLPEDLAAFAEHHREVRIDLSEHLSADVVRAVREGHCDLGICHLPAEAGDLALRAYRQDRLVLAVPSGHALARLARVAFADTLDFDHLGLHSNSSINLAMSRAAHEAGRPLRLRMQVTGLDALCRMVQSGLGIGLVPDRAFELLAPMGGLEAVPLTDAWALRELQLVARDFATLPATARLLAEHLGAQVRTAP</sequence>
<gene>
    <name evidence="7" type="ORF">EZ242_20870</name>
</gene>
<dbReference type="InterPro" id="IPR036388">
    <property type="entry name" value="WH-like_DNA-bd_sf"/>
</dbReference>
<feature type="domain" description="HTH lysR-type" evidence="6">
    <location>
        <begin position="112"/>
        <end position="169"/>
    </location>
</feature>
<feature type="compositionally biased region" description="Basic and acidic residues" evidence="5">
    <location>
        <begin position="72"/>
        <end position="102"/>
    </location>
</feature>
<dbReference type="Pfam" id="PF00126">
    <property type="entry name" value="HTH_1"/>
    <property type="match status" value="1"/>
</dbReference>
<feature type="region of interest" description="Disordered" evidence="5">
    <location>
        <begin position="1"/>
        <end position="30"/>
    </location>
</feature>
<dbReference type="InterPro" id="IPR036390">
    <property type="entry name" value="WH_DNA-bd_sf"/>
</dbReference>
<dbReference type="PANTHER" id="PTHR30419:SF2">
    <property type="entry name" value="LYSR FAMILY TRANSCRIPTIONAL REGULATOR"/>
    <property type="match status" value="1"/>
</dbReference>
<keyword evidence="3" id="KW-0238">DNA-binding</keyword>
<protein>
    <submittedName>
        <fullName evidence="7">LysR family transcriptional regulator</fullName>
    </submittedName>
</protein>
<dbReference type="CDD" id="cd08421">
    <property type="entry name" value="PBP2_LTTR_like_1"/>
    <property type="match status" value="1"/>
</dbReference>
<proteinExistence type="inferred from homology"/>
<evidence type="ECO:0000313" key="8">
    <source>
        <dbReference type="Proteomes" id="UP000297564"/>
    </source>
</evidence>
<dbReference type="Proteomes" id="UP000297564">
    <property type="component" value="Unassembled WGS sequence"/>
</dbReference>
<keyword evidence="8" id="KW-1185">Reference proteome</keyword>
<evidence type="ECO:0000256" key="1">
    <source>
        <dbReference type="ARBA" id="ARBA00009437"/>
    </source>
</evidence>
<name>A0A4Z0BDL2_9BURK</name>
<dbReference type="SUPFAM" id="SSF53850">
    <property type="entry name" value="Periplasmic binding protein-like II"/>
    <property type="match status" value="1"/>
</dbReference>
<evidence type="ECO:0000256" key="2">
    <source>
        <dbReference type="ARBA" id="ARBA00023015"/>
    </source>
</evidence>
<dbReference type="InterPro" id="IPR050950">
    <property type="entry name" value="HTH-type_LysR_regulators"/>
</dbReference>
<accession>A0A4Z0BDL2</accession>
<dbReference type="InterPro" id="IPR000847">
    <property type="entry name" value="LysR_HTH_N"/>
</dbReference>
<dbReference type="OrthoDB" id="9785974at2"/>
<dbReference type="GO" id="GO:0003677">
    <property type="term" value="F:DNA binding"/>
    <property type="evidence" value="ECO:0007669"/>
    <property type="project" value="UniProtKB-KW"/>
</dbReference>
<keyword evidence="4" id="KW-0804">Transcription</keyword>
<comment type="similarity">
    <text evidence="1">Belongs to the LysR transcriptional regulatory family.</text>
</comment>
<evidence type="ECO:0000313" key="7">
    <source>
        <dbReference type="EMBL" id="TFY96479.1"/>
    </source>
</evidence>
<organism evidence="7 8">
    <name type="scientific">Ramlibacter rhizophilus</name>
    <dbReference type="NCBI Taxonomy" id="1781167"/>
    <lineage>
        <taxon>Bacteria</taxon>
        <taxon>Pseudomonadati</taxon>
        <taxon>Pseudomonadota</taxon>
        <taxon>Betaproteobacteria</taxon>
        <taxon>Burkholderiales</taxon>
        <taxon>Comamonadaceae</taxon>
        <taxon>Ramlibacter</taxon>
    </lineage>
</organism>
<dbReference type="SUPFAM" id="SSF46785">
    <property type="entry name" value="Winged helix' DNA-binding domain"/>
    <property type="match status" value="1"/>
</dbReference>
<evidence type="ECO:0000259" key="6">
    <source>
        <dbReference type="PROSITE" id="PS50931"/>
    </source>
</evidence>
<feature type="region of interest" description="Disordered" evidence="5">
    <location>
        <begin position="63"/>
        <end position="102"/>
    </location>
</feature>
<dbReference type="PROSITE" id="PS50931">
    <property type="entry name" value="HTH_LYSR"/>
    <property type="match status" value="1"/>
</dbReference>
<keyword evidence="2" id="KW-0805">Transcription regulation</keyword>
<dbReference type="InterPro" id="IPR005119">
    <property type="entry name" value="LysR_subst-bd"/>
</dbReference>
<comment type="caution">
    <text evidence="7">The sequence shown here is derived from an EMBL/GenBank/DDBJ whole genome shotgun (WGS) entry which is preliminary data.</text>
</comment>
<evidence type="ECO:0000256" key="4">
    <source>
        <dbReference type="ARBA" id="ARBA00023163"/>
    </source>
</evidence>
<dbReference type="GO" id="GO:0005829">
    <property type="term" value="C:cytosol"/>
    <property type="evidence" value="ECO:0007669"/>
    <property type="project" value="TreeGrafter"/>
</dbReference>
<reference evidence="7 8" key="1">
    <citation type="submission" date="2019-03" db="EMBL/GenBank/DDBJ databases">
        <title>Ramlibacter rhizophilus CCTCC AB2015357, whole genome shotgun sequence.</title>
        <authorList>
            <person name="Zhang X."/>
            <person name="Feng G."/>
            <person name="Zhu H."/>
        </authorList>
    </citation>
    <scope>NUCLEOTIDE SEQUENCE [LARGE SCALE GENOMIC DNA]</scope>
    <source>
        <strain evidence="7 8">CCTCC AB2015357</strain>
    </source>
</reference>
<dbReference type="EMBL" id="SMLL01000009">
    <property type="protein sequence ID" value="TFY96479.1"/>
    <property type="molecule type" value="Genomic_DNA"/>
</dbReference>
<dbReference type="Gene3D" id="3.40.190.290">
    <property type="match status" value="1"/>
</dbReference>
<dbReference type="Pfam" id="PF03466">
    <property type="entry name" value="LysR_substrate"/>
    <property type="match status" value="1"/>
</dbReference>
<dbReference type="AlphaFoldDB" id="A0A4Z0BDL2"/>
<evidence type="ECO:0000256" key="5">
    <source>
        <dbReference type="SAM" id="MobiDB-lite"/>
    </source>
</evidence>
<evidence type="ECO:0000256" key="3">
    <source>
        <dbReference type="ARBA" id="ARBA00023125"/>
    </source>
</evidence>